<dbReference type="Gene3D" id="1.25.40.180">
    <property type="match status" value="2"/>
</dbReference>
<protein>
    <recommendedName>
        <fullName evidence="1">MI domain-containing protein</fullName>
    </recommendedName>
</protein>
<evidence type="ECO:0000313" key="2">
    <source>
        <dbReference type="EMBL" id="CAK9259369.1"/>
    </source>
</evidence>
<accession>A0ABP0VXY7</accession>
<sequence>MLPVPMTMPGMGTAAPTSRYGVPVVRGSGVGPRGLAQGSGGYGFLGKPSALIGSGTAQLNLLPRQSGYVGEYQGVLDTAKEAVRSSPPAAQLQPAELPATDLSKKTLSLVEEYFSVVDHNEALLCVQELKAPDFHPELVEIVLSLALDQRDRECALIAEQLEDIAMNAPGAPEQFGEMVAGLIWAGASDLRLLLEVCVKIEDPCLRESVFGFAFNELKLLGNQPQLVNVSKTAPLNSEALLRVADESDLAKLLG</sequence>
<organism evidence="2 3">
    <name type="scientific">Sphagnum jensenii</name>
    <dbReference type="NCBI Taxonomy" id="128206"/>
    <lineage>
        <taxon>Eukaryota</taxon>
        <taxon>Viridiplantae</taxon>
        <taxon>Streptophyta</taxon>
        <taxon>Embryophyta</taxon>
        <taxon>Bryophyta</taxon>
        <taxon>Sphagnophytina</taxon>
        <taxon>Sphagnopsida</taxon>
        <taxon>Sphagnales</taxon>
        <taxon>Sphagnaceae</taxon>
        <taxon>Sphagnum</taxon>
    </lineage>
</organism>
<evidence type="ECO:0000313" key="3">
    <source>
        <dbReference type="Proteomes" id="UP001497444"/>
    </source>
</evidence>
<dbReference type="PROSITE" id="PS51366">
    <property type="entry name" value="MI"/>
    <property type="match status" value="1"/>
</dbReference>
<reference evidence="2" key="1">
    <citation type="submission" date="2024-02" db="EMBL/GenBank/DDBJ databases">
        <authorList>
            <consortium name="ELIXIR-Norway"/>
            <consortium name="Elixir Norway"/>
        </authorList>
    </citation>
    <scope>NUCLEOTIDE SEQUENCE</scope>
</reference>
<dbReference type="SMART" id="SM00544">
    <property type="entry name" value="MA3"/>
    <property type="match status" value="1"/>
</dbReference>
<dbReference type="SUPFAM" id="SSF48371">
    <property type="entry name" value="ARM repeat"/>
    <property type="match status" value="1"/>
</dbReference>
<dbReference type="PANTHER" id="PTHR23253">
    <property type="entry name" value="EUKARYOTIC TRANSLATION INITIATION FACTOR 4 GAMMA"/>
    <property type="match status" value="1"/>
</dbReference>
<dbReference type="EMBL" id="OZ020107">
    <property type="protein sequence ID" value="CAK9259369.1"/>
    <property type="molecule type" value="Genomic_DNA"/>
</dbReference>
<dbReference type="Pfam" id="PF02847">
    <property type="entry name" value="MA3"/>
    <property type="match status" value="1"/>
</dbReference>
<dbReference type="InterPro" id="IPR003891">
    <property type="entry name" value="Initiation_fac_eIF4g_MI"/>
</dbReference>
<dbReference type="Proteomes" id="UP001497444">
    <property type="component" value="Chromosome 12"/>
</dbReference>
<proteinExistence type="predicted"/>
<feature type="domain" description="MI" evidence="1">
    <location>
        <begin position="101"/>
        <end position="220"/>
    </location>
</feature>
<keyword evidence="3" id="KW-1185">Reference proteome</keyword>
<name>A0ABP0VXY7_9BRYO</name>
<dbReference type="InterPro" id="IPR016024">
    <property type="entry name" value="ARM-type_fold"/>
</dbReference>
<dbReference type="PANTHER" id="PTHR23253:SF53">
    <property type="entry name" value="EUKARYOTIC TRANSLATION INITIATION FACTOR ISOFORM 4G-1"/>
    <property type="match status" value="1"/>
</dbReference>
<gene>
    <name evidence="2" type="ORF">CSSPJE1EN1_LOCUS4847</name>
</gene>
<evidence type="ECO:0000259" key="1">
    <source>
        <dbReference type="PROSITE" id="PS51366"/>
    </source>
</evidence>